<dbReference type="InterPro" id="IPR003593">
    <property type="entry name" value="AAA+_ATPase"/>
</dbReference>
<feature type="transmembrane region" description="Helical" evidence="11">
    <location>
        <begin position="1276"/>
        <end position="1299"/>
    </location>
</feature>
<dbReference type="Gene3D" id="3.40.50.300">
    <property type="entry name" value="P-loop containing nucleotide triphosphate hydrolases"/>
    <property type="match status" value="2"/>
</dbReference>
<evidence type="ECO:0000256" key="10">
    <source>
        <dbReference type="SAM" id="MobiDB-lite"/>
    </source>
</evidence>
<evidence type="ECO:0000256" key="7">
    <source>
        <dbReference type="ARBA" id="ARBA00022840"/>
    </source>
</evidence>
<dbReference type="EMBL" id="JAVFKY010000005">
    <property type="protein sequence ID" value="KAK5575517.1"/>
    <property type="molecule type" value="Genomic_DNA"/>
</dbReference>
<evidence type="ECO:0000256" key="3">
    <source>
        <dbReference type="ARBA" id="ARBA00022448"/>
    </source>
</evidence>
<comment type="subcellular location">
    <subcellularLocation>
        <location evidence="1">Membrane</location>
        <topology evidence="1">Multi-pass membrane protein</topology>
    </subcellularLocation>
</comment>
<feature type="compositionally biased region" description="Polar residues" evidence="10">
    <location>
        <begin position="38"/>
        <end position="50"/>
    </location>
</feature>
<dbReference type="InterPro" id="IPR027417">
    <property type="entry name" value="P-loop_NTPase"/>
</dbReference>
<feature type="transmembrane region" description="Helical" evidence="11">
    <location>
        <begin position="749"/>
        <end position="769"/>
    </location>
</feature>
<evidence type="ECO:0000256" key="5">
    <source>
        <dbReference type="ARBA" id="ARBA00022737"/>
    </source>
</evidence>
<proteinExistence type="inferred from homology"/>
<keyword evidence="3" id="KW-0813">Transport</keyword>
<dbReference type="CDD" id="cd03232">
    <property type="entry name" value="ABCG_PDR_domain2"/>
    <property type="match status" value="1"/>
</dbReference>
<dbReference type="PANTHER" id="PTHR19241">
    <property type="entry name" value="ATP-BINDING CASSETTE TRANSPORTER"/>
    <property type="match status" value="1"/>
</dbReference>
<evidence type="ECO:0000256" key="1">
    <source>
        <dbReference type="ARBA" id="ARBA00004141"/>
    </source>
</evidence>
<dbReference type="GO" id="GO:0016887">
    <property type="term" value="F:ATP hydrolysis activity"/>
    <property type="evidence" value="ECO:0007669"/>
    <property type="project" value="InterPro"/>
</dbReference>
<keyword evidence="7" id="KW-0067">ATP-binding</keyword>
<dbReference type="PROSITE" id="PS50893">
    <property type="entry name" value="ABC_TRANSPORTER_2"/>
    <property type="match status" value="2"/>
</dbReference>
<feature type="transmembrane region" description="Helical" evidence="11">
    <location>
        <begin position="1188"/>
        <end position="1206"/>
    </location>
</feature>
<reference evidence="13 14" key="1">
    <citation type="submission" date="2023-11" db="EMBL/GenBank/DDBJ databases">
        <title>Dfirmibasis_genome.</title>
        <authorList>
            <person name="Edelbroek B."/>
            <person name="Kjellin J."/>
            <person name="Jerlstrom-Hultqvist J."/>
            <person name="Soderbom F."/>
        </authorList>
    </citation>
    <scope>NUCLEOTIDE SEQUENCE [LARGE SCALE GENOMIC DNA]</scope>
    <source>
        <strain evidence="13 14">TNS-C-14</strain>
    </source>
</reference>
<feature type="transmembrane region" description="Helical" evidence="11">
    <location>
        <begin position="1306"/>
        <end position="1323"/>
    </location>
</feature>
<keyword evidence="5" id="KW-0677">Repeat</keyword>
<feature type="domain" description="ABC transporter" evidence="12">
    <location>
        <begin position="132"/>
        <end position="385"/>
    </location>
</feature>
<dbReference type="InterPro" id="IPR003439">
    <property type="entry name" value="ABC_transporter-like_ATP-bd"/>
</dbReference>
<dbReference type="InterPro" id="IPR034001">
    <property type="entry name" value="ABCG_PDR_1"/>
</dbReference>
<feature type="transmembrane region" description="Helical" evidence="11">
    <location>
        <begin position="1154"/>
        <end position="1176"/>
    </location>
</feature>
<dbReference type="InterPro" id="IPR034003">
    <property type="entry name" value="ABCG_PDR_2"/>
</dbReference>
<sequence>MDEYELREIALQEGGSNLDINTPPDYDNPPEVVGDGSAPNSPDIQNSENQFKNVARELETDSKQYLSSHDAENHHDENDEDFKLRRYFENSQRIALGNGQKPKRMGISIRNLTVVGRGADQSVIADMSTPFINFFNLFKPSTWKEKGSTFDILHDITLFNRDGGMLLVLGRPGAGCSTLLRLISNQRGSYVDIKGDITYGGIPAKEWKRYQGESIYTPEEDTHHPTLTVRETLDFALKCKTIHNRLPDEKKRTYRQKIFDLLLGMFGIVHQADTIVGNEFIRGLSGGERKRLTITEAMVSSASITCYDCSTRGLDAASALDYAKSIRIMSDTLDKTTIASFYQASDSIYNLFDNVAIIEKGRLIYFGPGNKAKQYFLDLGFDCEPRKSTPDFLTGVTNPQERIIRAGFEGRVPETSADFEAAWKNSSLCREMLEEQKEYERKIEVEQPAVDFIQEVKAEKSRTTPKRSIYTTSYITQVKALIVRNSQIIWGDKFSLISRYLSVFTQSFVYGSIFFQMKNDIPGLFTRGGAIFSAILFNAFLSEAELPMTFYGRRILQKQHSYAMYRPSALHIAQIVTDIPLTMIQVFLFSIVVYFMFGLQYNAGKFFIFCFTLVGATLATTNLFRVFGNFSPSLYISQNVMNVILIFMITYCGYTIPKPKMHPWFSWFYWANPFSYAFKALMANEFGDQSFECEDSAIPFDPTGAIKYDNSQRVCAAPGASYGVLEVTGKNYLDEYLHFKVDDRTQNIFITYLWWILFIAMNMFAMEYFDWTGGGYSHKVYKKGKAPKMNDADEERKQNQIVANATSNMKDTLKMRGGIFTWQNINYTVPVKGGKRLLLDSVEGWIKPGQMTALMGSSGAGKTTLLDVLAKRKTMGEVQGKCFLNGKPLEIDFERITGYVEQMDVHNPGLTVREALRFSAKLRQEPSVSLEEKFEYVEHVLEMMEMKHLGDALIGTLETGVGISVEERKRLTIGVELVAKPHILFLDEPTSGLDAQSSYNIIKFIRKLADAGMPLVCTIHQPSSVLFEHFDRILLLAKGGKTVYFGDIGERSKTLTSYFERYGVRPCTESENPAEFILEATGAGVHGKSDINWPETWKQSPELREIENELSALEAAGPTSTGDHGKPREFATPIWYQTIEVYKRLNLIWWRDPFYTYGSFIQSALAGLIIGFTFWSLQGSSSDMNQRVFFIFEALILGILLIFVVLPQFIMQKEYFKRDFASKFYSWFPFAISIVVVELPFITVSGTIFFFCSFWTAGLQTDSSKTPDYNEVNFYFWFIFILFLYFCVSFGQAVAAICFNMFLAHTLIPLLIVFLFLFCGVMVPPDKIPTFWRGWVYHVNPCRYFMEGIVTNVLKYTNVKCSTEDFTKFPNPEAAKGVSCKEYFPIQQPLTGYVEAITEGDESQCGYCLYNNGEEYYNTLGWSYDNRWRNLGLIICFWVFNTLMVIVFVYLTRKPRR</sequence>
<dbReference type="Pfam" id="PF00005">
    <property type="entry name" value="ABC_tran"/>
    <property type="match status" value="2"/>
</dbReference>
<dbReference type="InterPro" id="IPR013525">
    <property type="entry name" value="ABC2_TM"/>
</dbReference>
<dbReference type="Pfam" id="PF14510">
    <property type="entry name" value="ABC_trans_N"/>
    <property type="match status" value="1"/>
</dbReference>
<evidence type="ECO:0000256" key="9">
    <source>
        <dbReference type="ARBA" id="ARBA00023136"/>
    </source>
</evidence>
<feature type="transmembrane region" description="Helical" evidence="11">
    <location>
        <begin position="1227"/>
        <end position="1256"/>
    </location>
</feature>
<keyword evidence="6" id="KW-0547">Nucleotide-binding</keyword>
<feature type="transmembrane region" description="Helical" evidence="11">
    <location>
        <begin position="1431"/>
        <end position="1451"/>
    </location>
</feature>
<evidence type="ECO:0000256" key="6">
    <source>
        <dbReference type="ARBA" id="ARBA00022741"/>
    </source>
</evidence>
<feature type="transmembrane region" description="Helical" evidence="11">
    <location>
        <begin position="639"/>
        <end position="657"/>
    </location>
</feature>
<dbReference type="InterPro" id="IPR029481">
    <property type="entry name" value="ABC_trans_N"/>
</dbReference>
<dbReference type="Pfam" id="PF06422">
    <property type="entry name" value="PDR_CDR"/>
    <property type="match status" value="2"/>
</dbReference>
<dbReference type="Pfam" id="PF01061">
    <property type="entry name" value="ABC2_membrane"/>
    <property type="match status" value="2"/>
</dbReference>
<evidence type="ECO:0000259" key="12">
    <source>
        <dbReference type="PROSITE" id="PS50893"/>
    </source>
</evidence>
<feature type="region of interest" description="Disordered" evidence="10">
    <location>
        <begin position="12"/>
        <end position="50"/>
    </location>
</feature>
<keyword evidence="9 11" id="KW-0472">Membrane</keyword>
<dbReference type="GO" id="GO:0140359">
    <property type="term" value="F:ABC-type transporter activity"/>
    <property type="evidence" value="ECO:0007669"/>
    <property type="project" value="InterPro"/>
</dbReference>
<dbReference type="SUPFAM" id="SSF52540">
    <property type="entry name" value="P-loop containing nucleoside triphosphate hydrolases"/>
    <property type="match status" value="2"/>
</dbReference>
<feature type="transmembrane region" description="Helical" evidence="11">
    <location>
        <begin position="572"/>
        <end position="597"/>
    </location>
</feature>
<dbReference type="FunFam" id="3.40.50.300:FF:000054">
    <property type="entry name" value="ABC multidrug transporter atrF"/>
    <property type="match status" value="1"/>
</dbReference>
<dbReference type="SMART" id="SM00382">
    <property type="entry name" value="AAA"/>
    <property type="match status" value="2"/>
</dbReference>
<comment type="caution">
    <text evidence="13">The sequence shown here is derived from an EMBL/GenBank/DDBJ whole genome shotgun (WGS) entry which is preliminary data.</text>
</comment>
<feature type="transmembrane region" description="Helical" evidence="11">
    <location>
        <begin position="603"/>
        <end position="627"/>
    </location>
</feature>
<dbReference type="GO" id="GO:0016020">
    <property type="term" value="C:membrane"/>
    <property type="evidence" value="ECO:0007669"/>
    <property type="project" value="UniProtKB-SubCell"/>
</dbReference>
<keyword evidence="8 11" id="KW-1133">Transmembrane helix</keyword>
<feature type="region of interest" description="Disordered" evidence="10">
    <location>
        <begin position="61"/>
        <end position="80"/>
    </location>
</feature>
<gene>
    <name evidence="13" type="ORF">RB653_006650</name>
</gene>
<accession>A0AAN7TTE1</accession>
<evidence type="ECO:0000256" key="4">
    <source>
        <dbReference type="ARBA" id="ARBA00022692"/>
    </source>
</evidence>
<dbReference type="GO" id="GO:0005524">
    <property type="term" value="F:ATP binding"/>
    <property type="evidence" value="ECO:0007669"/>
    <property type="project" value="UniProtKB-KW"/>
</dbReference>
<comment type="similarity">
    <text evidence="2">Belongs to the ABC transporter superfamily. ABCG family. PDR (TC 3.A.1.205) subfamily.</text>
</comment>
<dbReference type="FunFam" id="3.40.50.300:FF:002175">
    <property type="entry name" value="ABC transporter G family member 9"/>
    <property type="match status" value="1"/>
</dbReference>
<dbReference type="Proteomes" id="UP001344447">
    <property type="component" value="Unassembled WGS sequence"/>
</dbReference>
<evidence type="ECO:0000313" key="13">
    <source>
        <dbReference type="EMBL" id="KAK5575517.1"/>
    </source>
</evidence>
<dbReference type="CDD" id="cd03233">
    <property type="entry name" value="ABCG_PDR_domain1"/>
    <property type="match status" value="1"/>
</dbReference>
<name>A0AAN7TTE1_9MYCE</name>
<protein>
    <recommendedName>
        <fullName evidence="12">ABC transporter domain-containing protein</fullName>
    </recommendedName>
</protein>
<dbReference type="Pfam" id="PF19055">
    <property type="entry name" value="ABC2_membrane_7"/>
    <property type="match status" value="1"/>
</dbReference>
<dbReference type="InterPro" id="IPR043926">
    <property type="entry name" value="ABCG_dom"/>
</dbReference>
<keyword evidence="14" id="KW-1185">Reference proteome</keyword>
<feature type="domain" description="ABC transporter" evidence="12">
    <location>
        <begin position="820"/>
        <end position="1064"/>
    </location>
</feature>
<feature type="compositionally biased region" description="Basic and acidic residues" evidence="10">
    <location>
        <begin position="69"/>
        <end position="80"/>
    </location>
</feature>
<dbReference type="InterPro" id="IPR010929">
    <property type="entry name" value="PDR_CDR_ABC"/>
</dbReference>
<keyword evidence="4 11" id="KW-0812">Transmembrane</keyword>
<organism evidence="13 14">
    <name type="scientific">Dictyostelium firmibasis</name>
    <dbReference type="NCBI Taxonomy" id="79012"/>
    <lineage>
        <taxon>Eukaryota</taxon>
        <taxon>Amoebozoa</taxon>
        <taxon>Evosea</taxon>
        <taxon>Eumycetozoa</taxon>
        <taxon>Dictyostelia</taxon>
        <taxon>Dictyosteliales</taxon>
        <taxon>Dictyosteliaceae</taxon>
        <taxon>Dictyostelium</taxon>
    </lineage>
</organism>
<evidence type="ECO:0000256" key="11">
    <source>
        <dbReference type="SAM" id="Phobius"/>
    </source>
</evidence>
<evidence type="ECO:0000313" key="14">
    <source>
        <dbReference type="Proteomes" id="UP001344447"/>
    </source>
</evidence>
<evidence type="ECO:0000256" key="8">
    <source>
        <dbReference type="ARBA" id="ARBA00022989"/>
    </source>
</evidence>
<evidence type="ECO:0000256" key="2">
    <source>
        <dbReference type="ARBA" id="ARBA00006012"/>
    </source>
</evidence>